<dbReference type="RefSeq" id="XP_033527007.1">
    <property type="nucleotide sequence ID" value="XM_033666487.1"/>
</dbReference>
<gene>
    <name evidence="2" type="ORF">P153DRAFT_354113</name>
</gene>
<dbReference type="OrthoDB" id="3869598at2759"/>
<evidence type="ECO:0000256" key="1">
    <source>
        <dbReference type="SAM" id="MobiDB-lite"/>
    </source>
</evidence>
<feature type="compositionally biased region" description="Low complexity" evidence="1">
    <location>
        <begin position="8"/>
        <end position="21"/>
    </location>
</feature>
<protein>
    <submittedName>
        <fullName evidence="2">Uncharacterized protein</fullName>
    </submittedName>
</protein>
<feature type="region of interest" description="Disordered" evidence="1">
    <location>
        <begin position="1"/>
        <end position="35"/>
    </location>
</feature>
<keyword evidence="3" id="KW-1185">Reference proteome</keyword>
<organism evidence="2 3">
    <name type="scientific">Dothidotthia symphoricarpi CBS 119687</name>
    <dbReference type="NCBI Taxonomy" id="1392245"/>
    <lineage>
        <taxon>Eukaryota</taxon>
        <taxon>Fungi</taxon>
        <taxon>Dikarya</taxon>
        <taxon>Ascomycota</taxon>
        <taxon>Pezizomycotina</taxon>
        <taxon>Dothideomycetes</taxon>
        <taxon>Pleosporomycetidae</taxon>
        <taxon>Pleosporales</taxon>
        <taxon>Dothidotthiaceae</taxon>
        <taxon>Dothidotthia</taxon>
    </lineage>
</organism>
<name>A0A6A6ALE3_9PLEO</name>
<evidence type="ECO:0000313" key="3">
    <source>
        <dbReference type="Proteomes" id="UP000799771"/>
    </source>
</evidence>
<dbReference type="GeneID" id="54406919"/>
<sequence>MDLIQQNTHTALSTAATSPSAELNAGRPPLPQTISIHPPNASAEAAQNLAYLTSTSSVAALQTAIFNEDFRVGRGQATHFDLGVAGEATRAFADMAAAGYRAMAGPLGVFYEAVAGGQGGIERVLARGDVRSAVLGEVFGGFGLGEGALRELDGMVRGFFAALGGVVFDDTQGATVDFAVRVNYVVRVEGEGEQDVVYQPRTRVVWVKVDAGSYVWAIGEEGAESAAFKMRYATYDFLLHVDRFLASKERFDVVFQGLLGEDIASYGGKIDRVVVNR</sequence>
<evidence type="ECO:0000313" key="2">
    <source>
        <dbReference type="EMBL" id="KAF2132620.1"/>
    </source>
</evidence>
<accession>A0A6A6ALE3</accession>
<dbReference type="EMBL" id="ML977500">
    <property type="protein sequence ID" value="KAF2132620.1"/>
    <property type="molecule type" value="Genomic_DNA"/>
</dbReference>
<dbReference type="AlphaFoldDB" id="A0A6A6ALE3"/>
<dbReference type="Proteomes" id="UP000799771">
    <property type="component" value="Unassembled WGS sequence"/>
</dbReference>
<reference evidence="2" key="1">
    <citation type="journal article" date="2020" name="Stud. Mycol.">
        <title>101 Dothideomycetes genomes: a test case for predicting lifestyles and emergence of pathogens.</title>
        <authorList>
            <person name="Haridas S."/>
            <person name="Albert R."/>
            <person name="Binder M."/>
            <person name="Bloem J."/>
            <person name="Labutti K."/>
            <person name="Salamov A."/>
            <person name="Andreopoulos B."/>
            <person name="Baker S."/>
            <person name="Barry K."/>
            <person name="Bills G."/>
            <person name="Bluhm B."/>
            <person name="Cannon C."/>
            <person name="Castanera R."/>
            <person name="Culley D."/>
            <person name="Daum C."/>
            <person name="Ezra D."/>
            <person name="Gonzalez J."/>
            <person name="Henrissat B."/>
            <person name="Kuo A."/>
            <person name="Liang C."/>
            <person name="Lipzen A."/>
            <person name="Lutzoni F."/>
            <person name="Magnuson J."/>
            <person name="Mondo S."/>
            <person name="Nolan M."/>
            <person name="Ohm R."/>
            <person name="Pangilinan J."/>
            <person name="Park H.-J."/>
            <person name="Ramirez L."/>
            <person name="Alfaro M."/>
            <person name="Sun H."/>
            <person name="Tritt A."/>
            <person name="Yoshinaga Y."/>
            <person name="Zwiers L.-H."/>
            <person name="Turgeon B."/>
            <person name="Goodwin S."/>
            <person name="Spatafora J."/>
            <person name="Crous P."/>
            <person name="Grigoriev I."/>
        </authorList>
    </citation>
    <scope>NUCLEOTIDE SEQUENCE</scope>
    <source>
        <strain evidence="2">CBS 119687</strain>
    </source>
</reference>
<proteinExistence type="predicted"/>